<dbReference type="InterPro" id="IPR012657">
    <property type="entry name" value="23S_rRNA-intervening_sequence"/>
</dbReference>
<dbReference type="NCBIfam" id="TIGR02436">
    <property type="entry name" value="four helix bundle protein"/>
    <property type="match status" value="1"/>
</dbReference>
<organism evidence="1 2">
    <name type="scientific">Candidatus Kaiserbacteria bacterium CG10_big_fil_rev_8_21_14_0_10_59_10</name>
    <dbReference type="NCBI Taxonomy" id="1974612"/>
    <lineage>
        <taxon>Bacteria</taxon>
        <taxon>Candidatus Kaiseribacteriota</taxon>
    </lineage>
</organism>
<comment type="caution">
    <text evidence="1">The sequence shown here is derived from an EMBL/GenBank/DDBJ whole genome shotgun (WGS) entry which is preliminary data.</text>
</comment>
<name>A0A2H0U9D4_9BACT</name>
<evidence type="ECO:0000313" key="1">
    <source>
        <dbReference type="EMBL" id="PIR82296.1"/>
    </source>
</evidence>
<dbReference type="AlphaFoldDB" id="A0A2H0U9D4"/>
<dbReference type="Proteomes" id="UP000231379">
    <property type="component" value="Unassembled WGS sequence"/>
</dbReference>
<accession>A0A2H0U9D4</accession>
<dbReference type="PANTHER" id="PTHR38471">
    <property type="entry name" value="FOUR HELIX BUNDLE PROTEIN"/>
    <property type="match status" value="1"/>
</dbReference>
<dbReference type="CDD" id="cd16377">
    <property type="entry name" value="23S_rRNA_IVP_like"/>
    <property type="match status" value="1"/>
</dbReference>
<dbReference type="EMBL" id="PFBM01000019">
    <property type="protein sequence ID" value="PIR82296.1"/>
    <property type="molecule type" value="Genomic_DNA"/>
</dbReference>
<gene>
    <name evidence="1" type="ORF">COU20_03120</name>
</gene>
<evidence type="ECO:0000313" key="2">
    <source>
        <dbReference type="Proteomes" id="UP000231379"/>
    </source>
</evidence>
<protein>
    <submittedName>
        <fullName evidence="1">Four helix bundle protein</fullName>
    </submittedName>
</protein>
<dbReference type="SUPFAM" id="SSF158446">
    <property type="entry name" value="IVS-encoded protein-like"/>
    <property type="match status" value="1"/>
</dbReference>
<dbReference type="Gene3D" id="1.20.1440.60">
    <property type="entry name" value="23S rRNA-intervening sequence"/>
    <property type="match status" value="1"/>
</dbReference>
<sequence length="119" mass="13481">MQTYRDLLVWQKGIQLVKATYQLTEKFPKAETFGLVSQMRRAPVSIPANLAEGYSRKHRPEYAQFVRIAYGSGAELETFLVLAKELQFASISEITTVEAVLDEVMRMLNKLNSSLLAKP</sequence>
<proteinExistence type="predicted"/>
<dbReference type="InterPro" id="IPR036583">
    <property type="entry name" value="23S_rRNA_IVS_sf"/>
</dbReference>
<dbReference type="PANTHER" id="PTHR38471:SF2">
    <property type="entry name" value="FOUR HELIX BUNDLE PROTEIN"/>
    <property type="match status" value="1"/>
</dbReference>
<dbReference type="Pfam" id="PF05635">
    <property type="entry name" value="23S_rRNA_IVP"/>
    <property type="match status" value="1"/>
</dbReference>
<reference evidence="2" key="1">
    <citation type="submission" date="2017-09" db="EMBL/GenBank/DDBJ databases">
        <title>Depth-based differentiation of microbial function through sediment-hosted aquifers and enrichment of novel symbionts in the deep terrestrial subsurface.</title>
        <authorList>
            <person name="Probst A.J."/>
            <person name="Ladd B."/>
            <person name="Jarett J.K."/>
            <person name="Geller-Mcgrath D.E."/>
            <person name="Sieber C.M.K."/>
            <person name="Emerson J.B."/>
            <person name="Anantharaman K."/>
            <person name="Thomas B.C."/>
            <person name="Malmstrom R."/>
            <person name="Stieglmeier M."/>
            <person name="Klingl A."/>
            <person name="Woyke T."/>
            <person name="Ryan C.M."/>
            <person name="Banfield J.F."/>
        </authorList>
    </citation>
    <scope>NUCLEOTIDE SEQUENCE [LARGE SCALE GENOMIC DNA]</scope>
</reference>